<keyword evidence="1" id="KW-0378">Hydrolase</keyword>
<dbReference type="Gene3D" id="2.60.40.3500">
    <property type="match status" value="1"/>
</dbReference>
<dbReference type="InterPro" id="IPR002508">
    <property type="entry name" value="MurNAc-LAA_cat"/>
</dbReference>
<dbReference type="Pfam" id="PF01520">
    <property type="entry name" value="Amidase_3"/>
    <property type="match status" value="1"/>
</dbReference>
<dbReference type="EMBL" id="JACRTG010000003">
    <property type="protein sequence ID" value="MBC8586767.1"/>
    <property type="molecule type" value="Genomic_DNA"/>
</dbReference>
<dbReference type="GO" id="GO:0030288">
    <property type="term" value="C:outer membrane-bounded periplasmic space"/>
    <property type="evidence" value="ECO:0007669"/>
    <property type="project" value="TreeGrafter"/>
</dbReference>
<dbReference type="SUPFAM" id="SSF55383">
    <property type="entry name" value="Copper amine oxidase, domain N"/>
    <property type="match status" value="1"/>
</dbReference>
<dbReference type="CDD" id="cd02696">
    <property type="entry name" value="MurNAc-LAA"/>
    <property type="match status" value="1"/>
</dbReference>
<evidence type="ECO:0000313" key="3">
    <source>
        <dbReference type="EMBL" id="MBC8586767.1"/>
    </source>
</evidence>
<feature type="domain" description="MurNAc-LAA" evidence="2">
    <location>
        <begin position="578"/>
        <end position="695"/>
    </location>
</feature>
<dbReference type="GO" id="GO:0009253">
    <property type="term" value="P:peptidoglycan catabolic process"/>
    <property type="evidence" value="ECO:0007669"/>
    <property type="project" value="InterPro"/>
</dbReference>
<dbReference type="Gene3D" id="3.40.630.40">
    <property type="entry name" value="Zn-dependent exopeptidases"/>
    <property type="match status" value="1"/>
</dbReference>
<dbReference type="InterPro" id="IPR021731">
    <property type="entry name" value="AMIN_dom"/>
</dbReference>
<evidence type="ECO:0000259" key="2">
    <source>
        <dbReference type="SMART" id="SM00646"/>
    </source>
</evidence>
<dbReference type="InterPro" id="IPR050695">
    <property type="entry name" value="N-acetylmuramoyl_amidase_3"/>
</dbReference>
<dbReference type="Proteomes" id="UP000601171">
    <property type="component" value="Unassembled WGS sequence"/>
</dbReference>
<dbReference type="Pfam" id="PF11741">
    <property type="entry name" value="AMIN"/>
    <property type="match status" value="2"/>
</dbReference>
<dbReference type="PANTHER" id="PTHR30404:SF0">
    <property type="entry name" value="N-ACETYLMURAMOYL-L-ALANINE AMIDASE AMIC"/>
    <property type="match status" value="1"/>
</dbReference>
<dbReference type="SMART" id="SM00646">
    <property type="entry name" value="Ami_3"/>
    <property type="match status" value="1"/>
</dbReference>
<sequence>MKKWLMTLSLFLIMILFVNTLSFGENSIINVSMNGSTVKVREVPVMMDGQAFKSEVPSFVYIDRTLVPVRFIAESLGAKVDWDQKTKTATILQNNKTIKLTIDSTKAIVNNETKTLDKNSTPKLVTFSNKDSRTMVPVRVISEILGYEVGWNQENKIPYISTNNGEEDIIDFNPEVNPPVSSDLVSISDISIQKGSTPLQKVVIKSDEKIEYETLFLPDSNKLIIDIKNSKLNLKNTGNAPGNIQANDVNFSKVEYSQYSTNPYITRIVVTMNGKENYELIPSSDGKTTVLSFVKKVNGISLDTVAGKDALVIDGIGTSYNVLKLKDPERIVIDLLDATLNGKLYEDYNYELGFIKGVRTSQFLGDNNYSSLDRIVRVVLDVKEGITDPNIKVDTLNNKLVVYPEKSFWENISYASQGLDKILTINNLEKTKYEVDYDFNNKLMKITIPTENVELENGYVTIKDGIVDNIEVVKDKEETKVLLSLKSNLEFTVLSDRKDTKVQILLKRDPNSIDINKTIVIDAGHGDTDPGAMSVSGTKEKDINLQIAKKLESQLNALGYNVLMTRTGDQKPSVYDRANFANAANADLFVSIHSNSHTNRDIKGLQVLYCPLFDSKVKTVDQYPFAESIFKAVLESTGAVDKGIIKRKDLPVVRETKMPAVLVEVGFLSNAEEEKLITSDSYQNKIVEGIIKGIQNYIEMY</sequence>
<protein>
    <submittedName>
        <fullName evidence="3">N-acetylmuramoyl-L-alanine amidase</fullName>
    </submittedName>
</protein>
<gene>
    <name evidence="3" type="ORF">H8707_00720</name>
</gene>
<reference evidence="3" key="1">
    <citation type="submission" date="2020-08" db="EMBL/GenBank/DDBJ databases">
        <title>Genome public.</title>
        <authorList>
            <person name="Liu C."/>
            <person name="Sun Q."/>
        </authorList>
    </citation>
    <scope>NUCLEOTIDE SEQUENCE</scope>
    <source>
        <strain evidence="3">BX21</strain>
    </source>
</reference>
<name>A0A926IDX9_9FIRM</name>
<dbReference type="InterPro" id="IPR036582">
    <property type="entry name" value="Mao_N_sf"/>
</dbReference>
<accession>A0A926IDX9</accession>
<dbReference type="Pfam" id="PF07833">
    <property type="entry name" value="Cu_amine_oxidN1"/>
    <property type="match status" value="1"/>
</dbReference>
<dbReference type="InterPro" id="IPR012854">
    <property type="entry name" value="Cu_amine_oxidase-like_N"/>
</dbReference>
<evidence type="ECO:0000256" key="1">
    <source>
        <dbReference type="ARBA" id="ARBA00022801"/>
    </source>
</evidence>
<proteinExistence type="predicted"/>
<keyword evidence="4" id="KW-1185">Reference proteome</keyword>
<organism evidence="3 4">
    <name type="scientific">Paratissierella segnis</name>
    <dbReference type="NCBI Taxonomy" id="2763679"/>
    <lineage>
        <taxon>Bacteria</taxon>
        <taxon>Bacillati</taxon>
        <taxon>Bacillota</taxon>
        <taxon>Tissierellia</taxon>
        <taxon>Tissierellales</taxon>
        <taxon>Tissierellaceae</taxon>
        <taxon>Paratissierella</taxon>
    </lineage>
</organism>
<dbReference type="GO" id="GO:0008745">
    <property type="term" value="F:N-acetylmuramoyl-L-alanine amidase activity"/>
    <property type="evidence" value="ECO:0007669"/>
    <property type="project" value="InterPro"/>
</dbReference>
<dbReference type="Gene3D" id="3.30.457.10">
    <property type="entry name" value="Copper amine oxidase-like, N-terminal domain"/>
    <property type="match status" value="1"/>
</dbReference>
<comment type="caution">
    <text evidence="3">The sequence shown here is derived from an EMBL/GenBank/DDBJ whole genome shotgun (WGS) entry which is preliminary data.</text>
</comment>
<evidence type="ECO:0000313" key="4">
    <source>
        <dbReference type="Proteomes" id="UP000601171"/>
    </source>
</evidence>
<dbReference type="AlphaFoldDB" id="A0A926IDX9"/>
<dbReference type="RefSeq" id="WP_262428231.1">
    <property type="nucleotide sequence ID" value="NZ_JACRTG010000003.1"/>
</dbReference>
<dbReference type="PANTHER" id="PTHR30404">
    <property type="entry name" value="N-ACETYLMURAMOYL-L-ALANINE AMIDASE"/>
    <property type="match status" value="1"/>
</dbReference>
<dbReference type="SUPFAM" id="SSF53187">
    <property type="entry name" value="Zn-dependent exopeptidases"/>
    <property type="match status" value="1"/>
</dbReference>